<dbReference type="Gene3D" id="3.40.630.30">
    <property type="match status" value="1"/>
</dbReference>
<keyword evidence="2" id="KW-0012">Acyltransferase</keyword>
<protein>
    <submittedName>
        <fullName evidence="4">GNAT family N-acetyltransferase</fullName>
    </submittedName>
</protein>
<evidence type="ECO:0000256" key="2">
    <source>
        <dbReference type="ARBA" id="ARBA00023315"/>
    </source>
</evidence>
<evidence type="ECO:0000259" key="3">
    <source>
        <dbReference type="PROSITE" id="PS51186"/>
    </source>
</evidence>
<organism evidence="4 5">
    <name type="scientific">Enterococcus avium</name>
    <name type="common">Streptococcus avium</name>
    <dbReference type="NCBI Taxonomy" id="33945"/>
    <lineage>
        <taxon>Bacteria</taxon>
        <taxon>Bacillati</taxon>
        <taxon>Bacillota</taxon>
        <taxon>Bacilli</taxon>
        <taxon>Lactobacillales</taxon>
        <taxon>Enterococcaceae</taxon>
        <taxon>Enterococcus</taxon>
    </lineage>
</organism>
<proteinExistence type="predicted"/>
<dbReference type="InterPro" id="IPR016181">
    <property type="entry name" value="Acyl_CoA_acyltransferase"/>
</dbReference>
<dbReference type="PANTHER" id="PTHR43420:SF44">
    <property type="entry name" value="ACETYLTRANSFERASE YPEA"/>
    <property type="match status" value="1"/>
</dbReference>
<name>A0A2N8PS05_ENTAV</name>
<comment type="caution">
    <text evidence="4">The sequence shown here is derived from an EMBL/GenBank/DDBJ whole genome shotgun (WGS) entry which is preliminary data.</text>
</comment>
<dbReference type="InterPro" id="IPR000182">
    <property type="entry name" value="GNAT_dom"/>
</dbReference>
<keyword evidence="1 4" id="KW-0808">Transferase</keyword>
<dbReference type="Proteomes" id="UP000288388">
    <property type="component" value="Unassembled WGS sequence"/>
</dbReference>
<gene>
    <name evidence="4" type="ORF">EK398_21085</name>
</gene>
<feature type="domain" description="N-acetyltransferase" evidence="3">
    <location>
        <begin position="2"/>
        <end position="154"/>
    </location>
</feature>
<dbReference type="InterPro" id="IPR050680">
    <property type="entry name" value="YpeA/RimI_acetyltransf"/>
</dbReference>
<evidence type="ECO:0000313" key="4">
    <source>
        <dbReference type="EMBL" id="RVU92963.1"/>
    </source>
</evidence>
<dbReference type="GO" id="GO:0016747">
    <property type="term" value="F:acyltransferase activity, transferring groups other than amino-acyl groups"/>
    <property type="evidence" value="ECO:0007669"/>
    <property type="project" value="InterPro"/>
</dbReference>
<dbReference type="SUPFAM" id="SSF55729">
    <property type="entry name" value="Acyl-CoA N-acyltransferases (Nat)"/>
    <property type="match status" value="1"/>
</dbReference>
<evidence type="ECO:0000313" key="5">
    <source>
        <dbReference type="Proteomes" id="UP000288388"/>
    </source>
</evidence>
<dbReference type="Pfam" id="PF00583">
    <property type="entry name" value="Acetyltransf_1"/>
    <property type="match status" value="1"/>
</dbReference>
<dbReference type="RefSeq" id="WP_102872869.1">
    <property type="nucleotide sequence ID" value="NZ_JAYEYR010000009.1"/>
</dbReference>
<dbReference type="AlphaFoldDB" id="A0A2N8PS05"/>
<reference evidence="4 5" key="1">
    <citation type="submission" date="2018-12" db="EMBL/GenBank/DDBJ databases">
        <title>A novel vanA-carrying plasmid in a clinical isolate of Enterococcus avium.</title>
        <authorList>
            <person name="Bernasconi O.J."/>
            <person name="Luzzaro F."/>
            <person name="Endimiani A."/>
        </authorList>
    </citation>
    <scope>NUCLEOTIDE SEQUENCE [LARGE SCALE GENOMIC DNA]</scope>
    <source>
        <strain evidence="4 5">LC0559/18</strain>
    </source>
</reference>
<accession>A0A2N8PS05</accession>
<dbReference type="EMBL" id="RYZS01000002">
    <property type="protein sequence ID" value="RVU92963.1"/>
    <property type="molecule type" value="Genomic_DNA"/>
</dbReference>
<dbReference type="PROSITE" id="PS51186">
    <property type="entry name" value="GNAT"/>
    <property type="match status" value="1"/>
</dbReference>
<evidence type="ECO:0000256" key="1">
    <source>
        <dbReference type="ARBA" id="ARBA00022679"/>
    </source>
</evidence>
<sequence>MYEIKDLSEVEFSIIAICMWEAFSDYYVKMELSDEALYHRFKSENVRYDLSCGAFFEGELVAVLLNAVGEYNGEKIAFDAATGVVPAHRRKGLYSKMMDYCLELLKQYNFAYYGLEVIQTNKPAVATYRKMGLEIIKEYACFRGNAKESMKGTENFQELSITEFPLESLEPLRHDTPSFENRIEILQNFPDDYRIMYTGNEKECNAFIIYQKDSGQVKQWGRREGRISELGELMVNLSERYRDVRLHNINFTDQLWIKKMEELGFDHFCDQFEMKMDC</sequence>
<dbReference type="PANTHER" id="PTHR43420">
    <property type="entry name" value="ACETYLTRANSFERASE"/>
    <property type="match status" value="1"/>
</dbReference>
<dbReference type="CDD" id="cd04301">
    <property type="entry name" value="NAT_SF"/>
    <property type="match status" value="1"/>
</dbReference>